<evidence type="ECO:0000256" key="4">
    <source>
        <dbReference type="ARBA" id="ARBA00022833"/>
    </source>
</evidence>
<feature type="binding site" evidence="5">
    <location>
        <position position="221"/>
    </location>
    <ligand>
        <name>Zn(2+)</name>
        <dbReference type="ChEBI" id="CHEBI:29105"/>
    </ligand>
</feature>
<dbReference type="PROSITE" id="PS50970">
    <property type="entry name" value="HCY"/>
    <property type="match status" value="1"/>
</dbReference>
<proteinExistence type="predicted"/>
<dbReference type="PANTHER" id="PTHR46015">
    <property type="entry name" value="ZGC:172121"/>
    <property type="match status" value="1"/>
</dbReference>
<dbReference type="EMBL" id="BAABNP010000008">
    <property type="protein sequence ID" value="GAA5341104.1"/>
    <property type="molecule type" value="Genomic_DNA"/>
</dbReference>
<gene>
    <name evidence="7" type="primary">mmuM</name>
    <name evidence="7" type="ORF">KACC15558_21440</name>
</gene>
<organism evidence="7 8">
    <name type="scientific">Brevibacterium ammoniilyticum</name>
    <dbReference type="NCBI Taxonomy" id="1046555"/>
    <lineage>
        <taxon>Bacteria</taxon>
        <taxon>Bacillati</taxon>
        <taxon>Actinomycetota</taxon>
        <taxon>Actinomycetes</taxon>
        <taxon>Micrococcales</taxon>
        <taxon>Brevibacteriaceae</taxon>
        <taxon>Brevibacterium</taxon>
    </lineage>
</organism>
<dbReference type="InterPro" id="IPR036589">
    <property type="entry name" value="HCY_dom_sf"/>
</dbReference>
<keyword evidence="1 5" id="KW-0489">Methyltransferase</keyword>
<feature type="domain" description="Hcy-binding" evidence="6">
    <location>
        <begin position="7"/>
        <end position="307"/>
    </location>
</feature>
<comment type="cofactor">
    <cofactor evidence="5">
        <name>Zn(2+)</name>
        <dbReference type="ChEBI" id="CHEBI:29105"/>
    </cofactor>
</comment>
<feature type="binding site" evidence="5">
    <location>
        <position position="293"/>
    </location>
    <ligand>
        <name>Zn(2+)</name>
        <dbReference type="ChEBI" id="CHEBI:29105"/>
    </ligand>
</feature>
<feature type="binding site" evidence="5">
    <location>
        <position position="292"/>
    </location>
    <ligand>
        <name>Zn(2+)</name>
        <dbReference type="ChEBI" id="CHEBI:29105"/>
    </ligand>
</feature>
<dbReference type="SUPFAM" id="SSF82282">
    <property type="entry name" value="Homocysteine S-methyltransferase"/>
    <property type="match status" value="1"/>
</dbReference>
<protein>
    <submittedName>
        <fullName evidence="7">Homocysteine S-methyltransferase</fullName>
    </submittedName>
</protein>
<keyword evidence="2 5" id="KW-0808">Transferase</keyword>
<keyword evidence="3 5" id="KW-0479">Metal-binding</keyword>
<evidence type="ECO:0000259" key="6">
    <source>
        <dbReference type="PROSITE" id="PS50970"/>
    </source>
</evidence>
<dbReference type="InterPro" id="IPR051486">
    <property type="entry name" value="Hcy_S-methyltransferase"/>
</dbReference>
<keyword evidence="8" id="KW-1185">Reference proteome</keyword>
<name>A0ABP9U449_9MICO</name>
<dbReference type="PIRSF" id="PIRSF037505">
    <property type="entry name" value="Betaine_HMT"/>
    <property type="match status" value="1"/>
</dbReference>
<dbReference type="PANTHER" id="PTHR46015:SF1">
    <property type="entry name" value="HOMOCYSTEINE S-METHYLTRANSFERASE-LIKE ISOFORM 1"/>
    <property type="match status" value="1"/>
</dbReference>
<dbReference type="InterPro" id="IPR017226">
    <property type="entry name" value="BHMT-like"/>
</dbReference>
<dbReference type="NCBIfam" id="NF007020">
    <property type="entry name" value="PRK09485.1"/>
    <property type="match status" value="1"/>
</dbReference>
<dbReference type="InterPro" id="IPR003726">
    <property type="entry name" value="HCY_dom"/>
</dbReference>
<evidence type="ECO:0000256" key="5">
    <source>
        <dbReference type="PROSITE-ProRule" id="PRU00333"/>
    </source>
</evidence>
<comment type="caution">
    <text evidence="7">The sequence shown here is derived from an EMBL/GenBank/DDBJ whole genome shotgun (WGS) entry which is preliminary data.</text>
</comment>
<dbReference type="Gene3D" id="3.20.20.330">
    <property type="entry name" value="Homocysteine-binding-like domain"/>
    <property type="match status" value="1"/>
</dbReference>
<reference evidence="7 8" key="1">
    <citation type="submission" date="2024-02" db="EMBL/GenBank/DDBJ databases">
        <title>Characterization of antibiotic resistant novel bacterial strains and their environmental applications.</title>
        <authorList>
            <person name="Manzoor S."/>
            <person name="Abbas S."/>
            <person name="Arshad M."/>
            <person name="Li W.J."/>
            <person name="Ahmed I."/>
        </authorList>
    </citation>
    <scope>NUCLEOTIDE SEQUENCE [LARGE SCALE GENOMIC DNA]</scope>
    <source>
        <strain evidence="7 8">KACC 15558</strain>
    </source>
</reference>
<evidence type="ECO:0000256" key="2">
    <source>
        <dbReference type="ARBA" id="ARBA00022679"/>
    </source>
</evidence>
<evidence type="ECO:0000313" key="8">
    <source>
        <dbReference type="Proteomes" id="UP001498935"/>
    </source>
</evidence>
<dbReference type="Pfam" id="PF02574">
    <property type="entry name" value="S-methyl_trans"/>
    <property type="match status" value="1"/>
</dbReference>
<dbReference type="Proteomes" id="UP001498935">
    <property type="component" value="Unassembled WGS sequence"/>
</dbReference>
<dbReference type="RefSeq" id="WP_342038278.1">
    <property type="nucleotide sequence ID" value="NZ_BAABBK010000007.1"/>
</dbReference>
<evidence type="ECO:0000256" key="1">
    <source>
        <dbReference type="ARBA" id="ARBA00022603"/>
    </source>
</evidence>
<evidence type="ECO:0000313" key="7">
    <source>
        <dbReference type="EMBL" id="GAA5341104.1"/>
    </source>
</evidence>
<evidence type="ECO:0000256" key="3">
    <source>
        <dbReference type="ARBA" id="ARBA00022723"/>
    </source>
</evidence>
<sequence length="313" mass="32060">MGTTFTTALDTSLGSGVPLVLDGGLGTALETRGVGLDHDLWSAGLLRDDPQTLAEVHAAFAAAGADIVTTASYQLSTRAGLSGAEVGRLAAASVDIARRAVAGASFVAGSVGPFGAALGDGSEYTGDYRLTTDEFAAFHRPRIEALADSGADVIALETQPNLAEIRVLADLAEDVGVPAWLSVTLADGDATSPRLPDGAPLTAIAEVACAHPIIRALGVNCVRPAQVSSALEALATGTDLPLLAYPNSGETYDAETMEWRPAAPSAAEPDDRLGAWPVDHWIDHGARILGGCCRTTPDDIIALRASLAAPSRD</sequence>
<accession>A0ABP9U449</accession>
<keyword evidence="4 5" id="KW-0862">Zinc</keyword>